<protein>
    <submittedName>
        <fullName evidence="2">Uncharacterized protein</fullName>
    </submittedName>
</protein>
<keyword evidence="3" id="KW-1185">Reference proteome</keyword>
<feature type="compositionally biased region" description="Polar residues" evidence="1">
    <location>
        <begin position="9"/>
        <end position="24"/>
    </location>
</feature>
<accession>A0A2I0ISP0</accession>
<reference evidence="2 3" key="1">
    <citation type="submission" date="2017-11" db="EMBL/GenBank/DDBJ databases">
        <title>De-novo sequencing of pomegranate (Punica granatum L.) genome.</title>
        <authorList>
            <person name="Akparov Z."/>
            <person name="Amiraslanov A."/>
            <person name="Hajiyeva S."/>
            <person name="Abbasov M."/>
            <person name="Kaur K."/>
            <person name="Hamwieh A."/>
            <person name="Solovyev V."/>
            <person name="Salamov A."/>
            <person name="Braich B."/>
            <person name="Kosarev P."/>
            <person name="Mahmoud A."/>
            <person name="Hajiyev E."/>
            <person name="Babayeva S."/>
            <person name="Izzatullayeva V."/>
            <person name="Mammadov A."/>
            <person name="Mammadov A."/>
            <person name="Sharifova S."/>
            <person name="Ojaghi J."/>
            <person name="Eynullazada K."/>
            <person name="Bayramov B."/>
            <person name="Abdulazimova A."/>
            <person name="Shahmuradov I."/>
        </authorList>
    </citation>
    <scope>NUCLEOTIDE SEQUENCE [LARGE SCALE GENOMIC DNA]</scope>
    <source>
        <strain evidence="3">cv. AG2017</strain>
        <tissue evidence="2">Leaf</tissue>
    </source>
</reference>
<feature type="region of interest" description="Disordered" evidence="1">
    <location>
        <begin position="1"/>
        <end position="36"/>
    </location>
</feature>
<evidence type="ECO:0000313" key="2">
    <source>
        <dbReference type="EMBL" id="PKI47012.1"/>
    </source>
</evidence>
<organism evidence="2 3">
    <name type="scientific">Punica granatum</name>
    <name type="common">Pomegranate</name>
    <dbReference type="NCBI Taxonomy" id="22663"/>
    <lineage>
        <taxon>Eukaryota</taxon>
        <taxon>Viridiplantae</taxon>
        <taxon>Streptophyta</taxon>
        <taxon>Embryophyta</taxon>
        <taxon>Tracheophyta</taxon>
        <taxon>Spermatophyta</taxon>
        <taxon>Magnoliopsida</taxon>
        <taxon>eudicotyledons</taxon>
        <taxon>Gunneridae</taxon>
        <taxon>Pentapetalae</taxon>
        <taxon>rosids</taxon>
        <taxon>malvids</taxon>
        <taxon>Myrtales</taxon>
        <taxon>Lythraceae</taxon>
        <taxon>Punica</taxon>
    </lineage>
</organism>
<name>A0A2I0ISP0_PUNGR</name>
<comment type="caution">
    <text evidence="2">The sequence shown here is derived from an EMBL/GenBank/DDBJ whole genome shotgun (WGS) entry which is preliminary data.</text>
</comment>
<proteinExistence type="predicted"/>
<dbReference type="Proteomes" id="UP000233551">
    <property type="component" value="Unassembled WGS sequence"/>
</dbReference>
<gene>
    <name evidence="2" type="ORF">CRG98_032597</name>
</gene>
<evidence type="ECO:0000313" key="3">
    <source>
        <dbReference type="Proteomes" id="UP000233551"/>
    </source>
</evidence>
<dbReference type="AlphaFoldDB" id="A0A2I0ISP0"/>
<sequence length="88" mass="9624">MSGRDSEASCLSQGTPRTLTNAFSNRAPEGPIQGQVNGTRKWVCTHPRTTWTLEQVSDCPSELNLVSRVDPDLEKGPLSNGIQRSELI</sequence>
<dbReference type="EMBL" id="PGOL01002561">
    <property type="protein sequence ID" value="PKI47012.1"/>
    <property type="molecule type" value="Genomic_DNA"/>
</dbReference>
<evidence type="ECO:0000256" key="1">
    <source>
        <dbReference type="SAM" id="MobiDB-lite"/>
    </source>
</evidence>